<feature type="chain" id="PRO_5039951520" description="signal-recognition-particle GTPase" evidence="10">
    <location>
        <begin position="24"/>
        <end position="576"/>
    </location>
</feature>
<keyword evidence="7" id="KW-0687">Ribonucleoprotein</keyword>
<dbReference type="Proteomes" id="UP000693970">
    <property type="component" value="Unassembled WGS sequence"/>
</dbReference>
<dbReference type="SMART" id="SM00382">
    <property type="entry name" value="AAA"/>
    <property type="match status" value="1"/>
</dbReference>
<comment type="caution">
    <text evidence="12">The sequence shown here is derived from an EMBL/GenBank/DDBJ whole genome shotgun (WGS) entry which is preliminary data.</text>
</comment>
<dbReference type="InterPro" id="IPR013822">
    <property type="entry name" value="Signal_recog_particl_SRP54_hlx"/>
</dbReference>
<dbReference type="Pfam" id="PF02978">
    <property type="entry name" value="SRP_SPB"/>
    <property type="match status" value="1"/>
</dbReference>
<keyword evidence="6" id="KW-0733">Signal recognition particle</keyword>
<keyword evidence="4" id="KW-0694">RNA-binding</keyword>
<accession>A0A9K3LXE5</accession>
<reference evidence="12" key="1">
    <citation type="journal article" date="2021" name="Sci. Rep.">
        <title>Diploid genomic architecture of Nitzschia inconspicua, an elite biomass production diatom.</title>
        <authorList>
            <person name="Oliver A."/>
            <person name="Podell S."/>
            <person name="Pinowska A."/>
            <person name="Traller J.C."/>
            <person name="Smith S.R."/>
            <person name="McClure R."/>
            <person name="Beliaev A."/>
            <person name="Bohutskyi P."/>
            <person name="Hill E.A."/>
            <person name="Rabines A."/>
            <person name="Zheng H."/>
            <person name="Allen L.Z."/>
            <person name="Kuo A."/>
            <person name="Grigoriev I.V."/>
            <person name="Allen A.E."/>
            <person name="Hazlebeck D."/>
            <person name="Allen E.E."/>
        </authorList>
    </citation>
    <scope>NUCLEOTIDE SEQUENCE</scope>
    <source>
        <strain evidence="12">Hildebrandi</strain>
    </source>
</reference>
<evidence type="ECO:0000256" key="10">
    <source>
        <dbReference type="SAM" id="SignalP"/>
    </source>
</evidence>
<dbReference type="GO" id="GO:0005525">
    <property type="term" value="F:GTP binding"/>
    <property type="evidence" value="ECO:0007669"/>
    <property type="project" value="UniProtKB-KW"/>
</dbReference>
<dbReference type="PANTHER" id="PTHR11564:SF5">
    <property type="entry name" value="SIGNAL RECOGNITION PARTICLE SUBUNIT SRP54"/>
    <property type="match status" value="1"/>
</dbReference>
<evidence type="ECO:0000256" key="3">
    <source>
        <dbReference type="ARBA" id="ARBA00022801"/>
    </source>
</evidence>
<comment type="similarity">
    <text evidence="1">Belongs to the GTP-binding SRP family. SRP54 subfamily.</text>
</comment>
<evidence type="ECO:0000256" key="1">
    <source>
        <dbReference type="ARBA" id="ARBA00005450"/>
    </source>
</evidence>
<dbReference type="SMART" id="SM00962">
    <property type="entry name" value="SRP54"/>
    <property type="match status" value="1"/>
</dbReference>
<evidence type="ECO:0000256" key="6">
    <source>
        <dbReference type="ARBA" id="ARBA00023135"/>
    </source>
</evidence>
<keyword evidence="2" id="KW-0547">Nucleotide-binding</keyword>
<dbReference type="InterPro" id="IPR022941">
    <property type="entry name" value="SRP54"/>
</dbReference>
<keyword evidence="3" id="KW-0378">Hydrolase</keyword>
<evidence type="ECO:0000256" key="7">
    <source>
        <dbReference type="ARBA" id="ARBA00023274"/>
    </source>
</evidence>
<feature type="domain" description="SRP54-type proteins GTP-binding" evidence="11">
    <location>
        <begin position="369"/>
        <end position="382"/>
    </location>
</feature>
<dbReference type="GO" id="GO:0005786">
    <property type="term" value="C:signal recognition particle, endoplasmic reticulum targeting"/>
    <property type="evidence" value="ECO:0007669"/>
    <property type="project" value="UniProtKB-KW"/>
</dbReference>
<evidence type="ECO:0000313" key="12">
    <source>
        <dbReference type="EMBL" id="KAG7370082.1"/>
    </source>
</evidence>
<dbReference type="OrthoDB" id="10250817at2759"/>
<evidence type="ECO:0000313" key="13">
    <source>
        <dbReference type="Proteomes" id="UP000693970"/>
    </source>
</evidence>
<reference evidence="12" key="2">
    <citation type="submission" date="2021-04" db="EMBL/GenBank/DDBJ databases">
        <authorList>
            <person name="Podell S."/>
        </authorList>
    </citation>
    <scope>NUCLEOTIDE SEQUENCE</scope>
    <source>
        <strain evidence="12">Hildebrandi</strain>
    </source>
</reference>
<dbReference type="InterPro" id="IPR004125">
    <property type="entry name" value="Signal_recog_particle_SRP54_M"/>
</dbReference>
<evidence type="ECO:0000256" key="8">
    <source>
        <dbReference type="ARBA" id="ARBA00035672"/>
    </source>
</evidence>
<keyword evidence="5" id="KW-0342">GTP-binding</keyword>
<dbReference type="PANTHER" id="PTHR11564">
    <property type="entry name" value="SIGNAL RECOGNITION PARTICLE 54K PROTEIN SRP54"/>
    <property type="match status" value="1"/>
</dbReference>
<organism evidence="12 13">
    <name type="scientific">Nitzschia inconspicua</name>
    <dbReference type="NCBI Taxonomy" id="303405"/>
    <lineage>
        <taxon>Eukaryota</taxon>
        <taxon>Sar</taxon>
        <taxon>Stramenopiles</taxon>
        <taxon>Ochrophyta</taxon>
        <taxon>Bacillariophyta</taxon>
        <taxon>Bacillariophyceae</taxon>
        <taxon>Bacillariophycidae</taxon>
        <taxon>Bacillariales</taxon>
        <taxon>Bacillariaceae</taxon>
        <taxon>Nitzschia</taxon>
    </lineage>
</organism>
<keyword evidence="10" id="KW-0732">Signal</keyword>
<evidence type="ECO:0000256" key="2">
    <source>
        <dbReference type="ARBA" id="ARBA00022741"/>
    </source>
</evidence>
<evidence type="ECO:0000256" key="9">
    <source>
        <dbReference type="ARBA" id="ARBA00048157"/>
    </source>
</evidence>
<dbReference type="GO" id="GO:0003924">
    <property type="term" value="F:GTPase activity"/>
    <property type="evidence" value="ECO:0007669"/>
    <property type="project" value="InterPro"/>
</dbReference>
<dbReference type="SMART" id="SM00963">
    <property type="entry name" value="SRP54_N"/>
    <property type="match status" value="1"/>
</dbReference>
<dbReference type="HAMAP" id="MF_00306">
    <property type="entry name" value="SRP54"/>
    <property type="match status" value="1"/>
</dbReference>
<dbReference type="GO" id="GO:0008312">
    <property type="term" value="F:7S RNA binding"/>
    <property type="evidence" value="ECO:0007669"/>
    <property type="project" value="InterPro"/>
</dbReference>
<dbReference type="PROSITE" id="PS00300">
    <property type="entry name" value="SRP54"/>
    <property type="match status" value="1"/>
</dbReference>
<sequence>MIVPITIPAMLLWTCLFVGSCHGFSMGRIARSTFSSSFTNRQVSLYKSGSNDRRSQLNMMFDQLAGAISSVVKEFGPRQRITEEGIKPALRSVRRALLDADVNIDVADALIDGVRKRSLGEEVIKGVTAEQQFVKAMYDELVDMMGGDSEATPLMAVEMIGTKTNAPASTLAVGQPGDPVVVLLAGLQGAGKTTAAGKLALYLKEREVDYSVEVESDKPIMINDLPKRNRKVLLAAADVYRPAAITQLEILGKSVGVEVFSMGTDTDPVDIAQAALEKAKTEGFDTLIVDTAGRQVIDDNLMAELQRIQKTVKPDETLLVVDAMTGQEAASLTAAFDSAVGLTGAILTKMDGDSRGGAAVSVRGVSGKPIKFIGVGERTVDLEPFYPDRMASRILGMGDVLSIVEKASAALSTEDAARMTEKAKNAQFDFDDFLQQANAVKNMGSLGKMAKMMPGMNGMISDEQLVTAEKRLKKNEAMIQCMTTEERGNPDLFIRDKSSRERIQRLADDSGYSTTEIRQFISEFQKMRTMMSRMTKSAGAMNPDSDEEMVMPGNRATRRAMKKKNKVGRGGGGGFG</sequence>
<dbReference type="AlphaFoldDB" id="A0A9K3LXE5"/>
<dbReference type="Pfam" id="PF02881">
    <property type="entry name" value="SRP54_N"/>
    <property type="match status" value="1"/>
</dbReference>
<evidence type="ECO:0000256" key="4">
    <source>
        <dbReference type="ARBA" id="ARBA00022884"/>
    </source>
</evidence>
<keyword evidence="13" id="KW-1185">Reference proteome</keyword>
<evidence type="ECO:0000256" key="5">
    <source>
        <dbReference type="ARBA" id="ARBA00023134"/>
    </source>
</evidence>
<name>A0A9K3LXE5_9STRA</name>
<dbReference type="CDD" id="cd18539">
    <property type="entry name" value="SRP_G"/>
    <property type="match status" value="1"/>
</dbReference>
<dbReference type="InterPro" id="IPR003593">
    <property type="entry name" value="AAA+_ATPase"/>
</dbReference>
<proteinExistence type="inferred from homology"/>
<evidence type="ECO:0000259" key="11">
    <source>
        <dbReference type="PROSITE" id="PS00300"/>
    </source>
</evidence>
<gene>
    <name evidence="12" type="ORF">IV203_027828</name>
</gene>
<dbReference type="Pfam" id="PF00448">
    <property type="entry name" value="SRP54"/>
    <property type="match status" value="2"/>
</dbReference>
<feature type="signal peptide" evidence="10">
    <location>
        <begin position="1"/>
        <end position="23"/>
    </location>
</feature>
<comment type="catalytic activity">
    <reaction evidence="9">
        <text>GTP + H2O = GDP + phosphate + H(+)</text>
        <dbReference type="Rhea" id="RHEA:19669"/>
        <dbReference type="ChEBI" id="CHEBI:15377"/>
        <dbReference type="ChEBI" id="CHEBI:15378"/>
        <dbReference type="ChEBI" id="CHEBI:37565"/>
        <dbReference type="ChEBI" id="CHEBI:43474"/>
        <dbReference type="ChEBI" id="CHEBI:58189"/>
        <dbReference type="EC" id="3.6.5.4"/>
    </reaction>
    <physiologicalReaction direction="left-to-right" evidence="9">
        <dbReference type="Rhea" id="RHEA:19670"/>
    </physiologicalReaction>
</comment>
<dbReference type="GO" id="GO:0006614">
    <property type="term" value="P:SRP-dependent cotranslational protein targeting to membrane"/>
    <property type="evidence" value="ECO:0007669"/>
    <property type="project" value="InterPro"/>
</dbReference>
<dbReference type="EC" id="3.6.5.4" evidence="8"/>
<dbReference type="InterPro" id="IPR000897">
    <property type="entry name" value="SRP54_GTPase_dom"/>
</dbReference>
<dbReference type="EMBL" id="JAGRRH010000005">
    <property type="protein sequence ID" value="KAG7370082.1"/>
    <property type="molecule type" value="Genomic_DNA"/>
</dbReference>
<protein>
    <recommendedName>
        <fullName evidence="8">signal-recognition-particle GTPase</fullName>
        <ecNumber evidence="8">3.6.5.4</ecNumber>
    </recommendedName>
</protein>